<dbReference type="Pfam" id="PF06888">
    <property type="entry name" value="Put_Phosphatase"/>
    <property type="match status" value="3"/>
</dbReference>
<dbReference type="PANTHER" id="PTHR20889">
    <property type="entry name" value="PHOSPHATASE, ORPHAN 1, 2"/>
    <property type="match status" value="1"/>
</dbReference>
<feature type="binding site" evidence="3">
    <location>
        <position position="9"/>
    </location>
    <ligand>
        <name>Mg(2+)</name>
        <dbReference type="ChEBI" id="CHEBI:18420"/>
    </ligand>
</feature>
<dbReference type="GO" id="GO:0016791">
    <property type="term" value="F:phosphatase activity"/>
    <property type="evidence" value="ECO:0007669"/>
    <property type="project" value="InterPro"/>
</dbReference>
<dbReference type="OrthoDB" id="10267182at2759"/>
<keyword evidence="3" id="KW-0479">Metal-binding</keyword>
<sequence length="199" mass="22515">MAGTLIIFDFDETIIDCESDDWVVDELGATEVFHSLLHTMPWNSLMDRMMRDSRPVSDANAFFIEAILERHGIMECFTEIITNPSYVDDEGRLRISPYHNYAKSSHGCPSAPKHVQGSPSPLAFQQLPHPKPPKVATFCRARSWRGFEQGTKRVIYLGDGKGDYRPSLQLEYGDFVMPRKNYPSGISSRTTPACSRQDP</sequence>
<dbReference type="InterPro" id="IPR016965">
    <property type="entry name" value="Pase_PHOSPHO-typ"/>
</dbReference>
<dbReference type="GO" id="GO:0046872">
    <property type="term" value="F:metal ion binding"/>
    <property type="evidence" value="ECO:0007669"/>
    <property type="project" value="UniProtKB-KW"/>
</dbReference>
<evidence type="ECO:0000256" key="2">
    <source>
        <dbReference type="PIRSR" id="PIRSR031051-2"/>
    </source>
</evidence>
<dbReference type="InterPro" id="IPR036412">
    <property type="entry name" value="HAD-like_sf"/>
</dbReference>
<comment type="caution">
    <text evidence="4">The sequence shown here is derived from an EMBL/GenBank/DDBJ whole genome shotgun (WGS) entry which is preliminary data.</text>
</comment>
<reference evidence="4 5" key="1">
    <citation type="journal article" date="2020" name="Nat. Food">
        <title>A phased Vanilla planifolia genome enables genetic improvement of flavour and production.</title>
        <authorList>
            <person name="Hasing T."/>
            <person name="Tang H."/>
            <person name="Brym M."/>
            <person name="Khazi F."/>
            <person name="Huang T."/>
            <person name="Chambers A.H."/>
        </authorList>
    </citation>
    <scope>NUCLEOTIDE SEQUENCE [LARGE SCALE GENOMIC DNA]</scope>
    <source>
        <tissue evidence="4">Leaf</tissue>
    </source>
</reference>
<dbReference type="PANTHER" id="PTHR20889:SF12">
    <property type="entry name" value="LP01149P"/>
    <property type="match status" value="1"/>
</dbReference>
<feature type="binding site" evidence="2">
    <location>
        <position position="58"/>
    </location>
    <ligand>
        <name>substrate</name>
    </ligand>
</feature>
<feature type="active site" description="Proton donor" evidence="1">
    <location>
        <position position="11"/>
    </location>
</feature>
<protein>
    <submittedName>
        <fullName evidence="4">Uncharacterized protein</fullName>
    </submittedName>
</protein>
<evidence type="ECO:0000256" key="1">
    <source>
        <dbReference type="PIRSR" id="PIRSR031051-1"/>
    </source>
</evidence>
<dbReference type="SUPFAM" id="SSF56784">
    <property type="entry name" value="HAD-like"/>
    <property type="match status" value="1"/>
</dbReference>
<organism evidence="4 5">
    <name type="scientific">Vanilla planifolia</name>
    <name type="common">Vanilla</name>
    <dbReference type="NCBI Taxonomy" id="51239"/>
    <lineage>
        <taxon>Eukaryota</taxon>
        <taxon>Viridiplantae</taxon>
        <taxon>Streptophyta</taxon>
        <taxon>Embryophyta</taxon>
        <taxon>Tracheophyta</taxon>
        <taxon>Spermatophyta</taxon>
        <taxon>Magnoliopsida</taxon>
        <taxon>Liliopsida</taxon>
        <taxon>Asparagales</taxon>
        <taxon>Orchidaceae</taxon>
        <taxon>Vanilloideae</taxon>
        <taxon>Vanilleae</taxon>
        <taxon>Vanilla</taxon>
    </lineage>
</organism>
<name>A0A835PR31_VANPL</name>
<feature type="binding site" evidence="2">
    <location>
        <position position="20"/>
    </location>
    <ligand>
        <name>substrate</name>
    </ligand>
</feature>
<accession>A0A835PR31</accession>
<gene>
    <name evidence="4" type="ORF">HPP92_023850</name>
</gene>
<dbReference type="Gene3D" id="3.40.50.1000">
    <property type="entry name" value="HAD superfamily/HAD-like"/>
    <property type="match status" value="1"/>
</dbReference>
<feature type="binding site" evidence="3">
    <location>
        <position position="11"/>
    </location>
    <ligand>
        <name>Mg(2+)</name>
        <dbReference type="ChEBI" id="CHEBI:18420"/>
    </ligand>
</feature>
<feature type="binding site" evidence="3">
    <location>
        <position position="159"/>
    </location>
    <ligand>
        <name>Mg(2+)</name>
        <dbReference type="ChEBI" id="CHEBI:18420"/>
    </ligand>
</feature>
<proteinExistence type="predicted"/>
<keyword evidence="3" id="KW-0460">Magnesium</keyword>
<dbReference type="PIRSF" id="PIRSF031051">
    <property type="entry name" value="PyrdxlP_Pase_PHOSPHO2"/>
    <property type="match status" value="1"/>
</dbReference>
<evidence type="ECO:0000256" key="3">
    <source>
        <dbReference type="PIRSR" id="PIRSR031051-3"/>
    </source>
</evidence>
<dbReference type="AlphaFoldDB" id="A0A835PR31"/>
<dbReference type="Proteomes" id="UP000639772">
    <property type="component" value="Chromosome 13"/>
</dbReference>
<evidence type="ECO:0000313" key="5">
    <source>
        <dbReference type="Proteomes" id="UP000639772"/>
    </source>
</evidence>
<feature type="active site" description="Nucleophile" evidence="1">
    <location>
        <position position="9"/>
    </location>
</feature>
<dbReference type="EMBL" id="JADCNM010000013">
    <property type="protein sequence ID" value="KAG0456062.1"/>
    <property type="molecule type" value="Genomic_DNA"/>
</dbReference>
<comment type="cofactor">
    <cofactor evidence="3">
        <name>Mg(2+)</name>
        <dbReference type="ChEBI" id="CHEBI:18420"/>
    </cofactor>
</comment>
<evidence type="ECO:0000313" key="4">
    <source>
        <dbReference type="EMBL" id="KAG0456062.1"/>
    </source>
</evidence>
<dbReference type="InterPro" id="IPR023214">
    <property type="entry name" value="HAD_sf"/>
</dbReference>